<evidence type="ECO:0000313" key="2">
    <source>
        <dbReference type="EMBL" id="MQM16267.1"/>
    </source>
</evidence>
<comment type="caution">
    <text evidence="2">The sequence shown here is derived from an EMBL/GenBank/DDBJ whole genome shotgun (WGS) entry which is preliminary data.</text>
</comment>
<gene>
    <name evidence="2" type="ORF">Taro_049220</name>
</gene>
<keyword evidence="3" id="KW-1185">Reference proteome</keyword>
<dbReference type="EMBL" id="NMUH01006929">
    <property type="protein sequence ID" value="MQM16267.1"/>
    <property type="molecule type" value="Genomic_DNA"/>
</dbReference>
<sequence length="77" mass="8676">MKSVFNRVDVKKPTSWYKPQCGSTRLKSPARFYTKYSPSAAQKMSATTLANSSHRKRLTAYGPTAGQKSFLEKKEQS</sequence>
<dbReference type="Proteomes" id="UP000652761">
    <property type="component" value="Unassembled WGS sequence"/>
</dbReference>
<evidence type="ECO:0000256" key="1">
    <source>
        <dbReference type="SAM" id="MobiDB-lite"/>
    </source>
</evidence>
<feature type="region of interest" description="Disordered" evidence="1">
    <location>
        <begin position="44"/>
        <end position="77"/>
    </location>
</feature>
<dbReference type="AlphaFoldDB" id="A0A843XAG5"/>
<organism evidence="2 3">
    <name type="scientific">Colocasia esculenta</name>
    <name type="common">Wild taro</name>
    <name type="synonym">Arum esculentum</name>
    <dbReference type="NCBI Taxonomy" id="4460"/>
    <lineage>
        <taxon>Eukaryota</taxon>
        <taxon>Viridiplantae</taxon>
        <taxon>Streptophyta</taxon>
        <taxon>Embryophyta</taxon>
        <taxon>Tracheophyta</taxon>
        <taxon>Spermatophyta</taxon>
        <taxon>Magnoliopsida</taxon>
        <taxon>Liliopsida</taxon>
        <taxon>Araceae</taxon>
        <taxon>Aroideae</taxon>
        <taxon>Colocasieae</taxon>
        <taxon>Colocasia</taxon>
    </lineage>
</organism>
<name>A0A843XAG5_COLES</name>
<accession>A0A843XAG5</accession>
<proteinExistence type="predicted"/>
<evidence type="ECO:0000313" key="3">
    <source>
        <dbReference type="Proteomes" id="UP000652761"/>
    </source>
</evidence>
<reference evidence="2" key="1">
    <citation type="submission" date="2017-07" db="EMBL/GenBank/DDBJ databases">
        <title>Taro Niue Genome Assembly and Annotation.</title>
        <authorList>
            <person name="Atibalentja N."/>
            <person name="Keating K."/>
            <person name="Fields C.J."/>
        </authorList>
    </citation>
    <scope>NUCLEOTIDE SEQUENCE</scope>
    <source>
        <strain evidence="2">Niue_2</strain>
        <tissue evidence="2">Leaf</tissue>
    </source>
</reference>
<protein>
    <submittedName>
        <fullName evidence="2">Uncharacterized protein</fullName>
    </submittedName>
</protein>